<dbReference type="SUPFAM" id="SSF51735">
    <property type="entry name" value="NAD(P)-binding Rossmann-fold domains"/>
    <property type="match status" value="1"/>
</dbReference>
<evidence type="ECO:0000256" key="2">
    <source>
        <dbReference type="ARBA" id="ARBA00022857"/>
    </source>
</evidence>
<reference evidence="4" key="2">
    <citation type="submission" date="2025-08" db="UniProtKB">
        <authorList>
            <consortium name="Ensembl"/>
        </authorList>
    </citation>
    <scope>IDENTIFICATION</scope>
    <source>
        <strain evidence="4">Guanapo</strain>
    </source>
</reference>
<keyword evidence="2" id="KW-0521">NADP</keyword>
<dbReference type="GeneTree" id="ENSGT00510000046499"/>
<dbReference type="Gene3D" id="3.40.50.720">
    <property type="entry name" value="NAD(P)-binding Rossmann-like Domain"/>
    <property type="match status" value="1"/>
</dbReference>
<sequence length="178" mass="20066">TFKAKVAVVTGSNKGNGFTTVRAHCKQFQGDVYLTDLICHEGLKPLFHQLDIIDLNSLKTAAAFFKEKYGGVDILINNAGIGFKATDTTPFGIQAEVTLRTNFFGTRDVLTHFMPLIKAEGENNFERHFFHKYINFIQREYISITCFCYSPSSSLLFTRTRRSKTCAVVSSEQQKMSV</sequence>
<evidence type="ECO:0000313" key="4">
    <source>
        <dbReference type="Ensembl" id="ENSPREP00000008295.1"/>
    </source>
</evidence>
<dbReference type="InterPro" id="IPR036291">
    <property type="entry name" value="NAD(P)-bd_dom_sf"/>
</dbReference>
<keyword evidence="5" id="KW-1185">Reference proteome</keyword>
<evidence type="ECO:0000256" key="1">
    <source>
        <dbReference type="ARBA" id="ARBA00006484"/>
    </source>
</evidence>
<dbReference type="Pfam" id="PF00106">
    <property type="entry name" value="adh_short"/>
    <property type="match status" value="1"/>
</dbReference>
<evidence type="ECO:0000313" key="5">
    <source>
        <dbReference type="Proteomes" id="UP000242638"/>
    </source>
</evidence>
<name>A0A3P9NFC7_POERE</name>
<evidence type="ECO:0000256" key="3">
    <source>
        <dbReference type="ARBA" id="ARBA00023002"/>
    </source>
</evidence>
<dbReference type="AlphaFoldDB" id="A0A3P9NFC7"/>
<accession>A0A3P9NFC7</accession>
<dbReference type="STRING" id="8081.ENSPREP00000008295"/>
<proteinExistence type="inferred from homology"/>
<protein>
    <submittedName>
        <fullName evidence="4">Carbonyl reductase 1</fullName>
    </submittedName>
</protein>
<dbReference type="Proteomes" id="UP000242638">
    <property type="component" value="Unassembled WGS sequence"/>
</dbReference>
<keyword evidence="3" id="KW-0560">Oxidoreductase</keyword>
<dbReference type="PRINTS" id="PR00081">
    <property type="entry name" value="GDHRDH"/>
</dbReference>
<dbReference type="Ensembl" id="ENSPRET00000008392.1">
    <property type="protein sequence ID" value="ENSPREP00000008295.1"/>
    <property type="gene ID" value="ENSPREG00000005663.1"/>
</dbReference>
<reference evidence="4" key="3">
    <citation type="submission" date="2025-09" db="UniProtKB">
        <authorList>
            <consortium name="Ensembl"/>
        </authorList>
    </citation>
    <scope>IDENTIFICATION</scope>
    <source>
        <strain evidence="4">Guanapo</strain>
    </source>
</reference>
<comment type="similarity">
    <text evidence="1">Belongs to the short-chain dehydrogenases/reductases (SDR) family.</text>
</comment>
<organism evidence="4 5">
    <name type="scientific">Poecilia reticulata</name>
    <name type="common">Guppy</name>
    <name type="synonym">Acanthophacelus reticulatus</name>
    <dbReference type="NCBI Taxonomy" id="8081"/>
    <lineage>
        <taxon>Eukaryota</taxon>
        <taxon>Metazoa</taxon>
        <taxon>Chordata</taxon>
        <taxon>Craniata</taxon>
        <taxon>Vertebrata</taxon>
        <taxon>Euteleostomi</taxon>
        <taxon>Actinopterygii</taxon>
        <taxon>Neopterygii</taxon>
        <taxon>Teleostei</taxon>
        <taxon>Neoteleostei</taxon>
        <taxon>Acanthomorphata</taxon>
        <taxon>Ovalentaria</taxon>
        <taxon>Atherinomorphae</taxon>
        <taxon>Cyprinodontiformes</taxon>
        <taxon>Poeciliidae</taxon>
        <taxon>Poeciliinae</taxon>
        <taxon>Poecilia</taxon>
    </lineage>
</organism>
<dbReference type="GO" id="GO:0004090">
    <property type="term" value="F:carbonyl reductase (NADPH) activity"/>
    <property type="evidence" value="ECO:0007669"/>
    <property type="project" value="TreeGrafter"/>
</dbReference>
<dbReference type="InterPro" id="IPR002347">
    <property type="entry name" value="SDR_fam"/>
</dbReference>
<reference evidence="5" key="1">
    <citation type="submission" date="2013-11" db="EMBL/GenBank/DDBJ databases">
        <title>The genomic landscape of the Guanapo guppy.</title>
        <authorList>
            <person name="Kuenstner A."/>
            <person name="Dreyer C."/>
        </authorList>
    </citation>
    <scope>NUCLEOTIDE SEQUENCE</scope>
    <source>
        <strain evidence="5">Guanapo</strain>
    </source>
</reference>
<dbReference type="PANTHER" id="PTHR43963:SF4">
    <property type="entry name" value="CARBONYL REDUCTASE (NADPH)"/>
    <property type="match status" value="1"/>
</dbReference>
<dbReference type="PANTHER" id="PTHR43963">
    <property type="entry name" value="CARBONYL REDUCTASE 1-RELATED"/>
    <property type="match status" value="1"/>
</dbReference>